<dbReference type="InterPro" id="IPR002577">
    <property type="entry name" value="HTH_HxlR"/>
</dbReference>
<protein>
    <submittedName>
        <fullName evidence="5">Transcriptional regulator, HxlR family</fullName>
    </submittedName>
</protein>
<evidence type="ECO:0000313" key="5">
    <source>
        <dbReference type="EMBL" id="SET93067.1"/>
    </source>
</evidence>
<dbReference type="EMBL" id="FOHZ01000049">
    <property type="protein sequence ID" value="SET93067.1"/>
    <property type="molecule type" value="Genomic_DNA"/>
</dbReference>
<proteinExistence type="predicted"/>
<dbReference type="AlphaFoldDB" id="A0A1I0IB46"/>
<keyword evidence="3" id="KW-0804">Transcription</keyword>
<dbReference type="InterPro" id="IPR036388">
    <property type="entry name" value="WH-like_DNA-bd_sf"/>
</dbReference>
<sequence>MTTKKPGNPVRGSDTGRPIMVLMDMLGQRWALRILWELRESRLTFRQLQQRCDQISPTVLNRRLKELRELHLIDHDGNGFGLTDQGEELGQHLLALDDYAKRWANTRK</sequence>
<feature type="domain" description="HTH hxlR-type" evidence="4">
    <location>
        <begin position="17"/>
        <end position="108"/>
    </location>
</feature>
<dbReference type="Pfam" id="PF01638">
    <property type="entry name" value="HxlR"/>
    <property type="match status" value="1"/>
</dbReference>
<dbReference type="Gene3D" id="1.10.10.10">
    <property type="entry name" value="Winged helix-like DNA-binding domain superfamily/Winged helix DNA-binding domain"/>
    <property type="match status" value="1"/>
</dbReference>
<reference evidence="6" key="1">
    <citation type="submission" date="2016-10" db="EMBL/GenBank/DDBJ databases">
        <authorList>
            <person name="Varghese N."/>
            <person name="Submissions S."/>
        </authorList>
    </citation>
    <scope>NUCLEOTIDE SEQUENCE [LARGE SCALE GENOMIC DNA]</scope>
    <source>
        <strain evidence="6">CGMCC 1.6489</strain>
    </source>
</reference>
<dbReference type="STRING" id="430453.SAMN04487962_1498"/>
<keyword evidence="2" id="KW-0238">DNA-binding</keyword>
<dbReference type="RefSeq" id="WP_091855239.1">
    <property type="nucleotide sequence ID" value="NZ_FOHZ01000049.1"/>
</dbReference>
<dbReference type="GO" id="GO:0003677">
    <property type="term" value="F:DNA binding"/>
    <property type="evidence" value="ECO:0007669"/>
    <property type="project" value="UniProtKB-KW"/>
</dbReference>
<evidence type="ECO:0000256" key="1">
    <source>
        <dbReference type="ARBA" id="ARBA00023015"/>
    </source>
</evidence>
<dbReference type="PROSITE" id="PS51118">
    <property type="entry name" value="HTH_HXLR"/>
    <property type="match status" value="1"/>
</dbReference>
<dbReference type="GO" id="GO:0006355">
    <property type="term" value="P:regulation of DNA-templated transcription"/>
    <property type="evidence" value="ECO:0007669"/>
    <property type="project" value="UniProtKB-ARBA"/>
</dbReference>
<dbReference type="OrthoDB" id="8904061at2"/>
<accession>A0A1I0IB46</accession>
<evidence type="ECO:0000259" key="4">
    <source>
        <dbReference type="PROSITE" id="PS51118"/>
    </source>
</evidence>
<dbReference type="PANTHER" id="PTHR33204">
    <property type="entry name" value="TRANSCRIPTIONAL REGULATOR, MARR FAMILY"/>
    <property type="match status" value="1"/>
</dbReference>
<evidence type="ECO:0000256" key="2">
    <source>
        <dbReference type="ARBA" id="ARBA00023125"/>
    </source>
</evidence>
<dbReference type="SUPFAM" id="SSF46785">
    <property type="entry name" value="Winged helix' DNA-binding domain"/>
    <property type="match status" value="1"/>
</dbReference>
<evidence type="ECO:0000256" key="3">
    <source>
        <dbReference type="ARBA" id="ARBA00023163"/>
    </source>
</evidence>
<dbReference type="CDD" id="cd00090">
    <property type="entry name" value="HTH_ARSR"/>
    <property type="match status" value="1"/>
</dbReference>
<gene>
    <name evidence="5" type="ORF">SAMN04487962_1498</name>
</gene>
<dbReference type="InterPro" id="IPR011991">
    <property type="entry name" value="ArsR-like_HTH"/>
</dbReference>
<organism evidence="5 6">
    <name type="scientific">Marinobacter segnicrescens</name>
    <dbReference type="NCBI Taxonomy" id="430453"/>
    <lineage>
        <taxon>Bacteria</taxon>
        <taxon>Pseudomonadati</taxon>
        <taxon>Pseudomonadota</taxon>
        <taxon>Gammaproteobacteria</taxon>
        <taxon>Pseudomonadales</taxon>
        <taxon>Marinobacteraceae</taxon>
        <taxon>Marinobacter</taxon>
    </lineage>
</organism>
<keyword evidence="6" id="KW-1185">Reference proteome</keyword>
<name>A0A1I0IB46_9GAMM</name>
<dbReference type="PANTHER" id="PTHR33204:SF37">
    <property type="entry name" value="HTH-TYPE TRANSCRIPTIONAL REGULATOR YODB"/>
    <property type="match status" value="1"/>
</dbReference>
<keyword evidence="1" id="KW-0805">Transcription regulation</keyword>
<dbReference type="InterPro" id="IPR036390">
    <property type="entry name" value="WH_DNA-bd_sf"/>
</dbReference>
<evidence type="ECO:0000313" key="6">
    <source>
        <dbReference type="Proteomes" id="UP000198762"/>
    </source>
</evidence>
<dbReference type="Proteomes" id="UP000198762">
    <property type="component" value="Unassembled WGS sequence"/>
</dbReference>